<dbReference type="OrthoDB" id="1820637at2"/>
<dbReference type="InterPro" id="IPR024539">
    <property type="entry name" value="DUF3877"/>
</dbReference>
<reference evidence="2" key="1">
    <citation type="submission" date="2017-07" db="EMBL/GenBank/DDBJ databases">
        <authorList>
            <person name="Varghese N."/>
            <person name="Submissions S."/>
        </authorList>
    </citation>
    <scope>NUCLEOTIDE SEQUENCE [LARGE SCALE GENOMIC DNA]</scope>
    <source>
        <strain evidence="2">NLAE-zl-C134</strain>
    </source>
</reference>
<accession>A0A316A0S9</accession>
<name>A0A316A0S9_9FIRM</name>
<protein>
    <submittedName>
        <fullName evidence="1">Uncharacterized protein</fullName>
    </submittedName>
</protein>
<dbReference type="Proteomes" id="UP000254051">
    <property type="component" value="Unassembled WGS sequence"/>
</dbReference>
<sequence length="181" mass="21009">MKQNLDFESLEKNLIDVIAESHIKLGYTKSSMGFYYPLESLNRLLDSELSSADMEKALQGFCEFAEARLGKASYSRDNIRFCILIPAEGVEYVHEKIKDTGFLREFIEGIQCHNCTIEDILKIFSHYSEHVKCEKLDNGEFDYLLYFEDGVPDTYRYCVKFEGGHITYHRFTQKDYGALGF</sequence>
<gene>
    <name evidence="1" type="ORF">SAMN05216529_102320</name>
</gene>
<dbReference type="RefSeq" id="WP_109709097.1">
    <property type="nucleotide sequence ID" value="NZ_QGDS01000002.1"/>
</dbReference>
<dbReference type="EMBL" id="UHJJ01000002">
    <property type="protein sequence ID" value="SUQ13102.1"/>
    <property type="molecule type" value="Genomic_DNA"/>
</dbReference>
<proteinExistence type="predicted"/>
<dbReference type="AlphaFoldDB" id="A0A316A0S9"/>
<keyword evidence="2" id="KW-1185">Reference proteome</keyword>
<evidence type="ECO:0000313" key="1">
    <source>
        <dbReference type="EMBL" id="SUQ13102.1"/>
    </source>
</evidence>
<evidence type="ECO:0000313" key="2">
    <source>
        <dbReference type="Proteomes" id="UP000254051"/>
    </source>
</evidence>
<dbReference type="Pfam" id="PF12993">
    <property type="entry name" value="DUF3877"/>
    <property type="match status" value="1"/>
</dbReference>
<organism evidence="1 2">
    <name type="scientific">Faecalicatena contorta</name>
    <dbReference type="NCBI Taxonomy" id="39482"/>
    <lineage>
        <taxon>Bacteria</taxon>
        <taxon>Bacillati</taxon>
        <taxon>Bacillota</taxon>
        <taxon>Clostridia</taxon>
        <taxon>Lachnospirales</taxon>
        <taxon>Lachnospiraceae</taxon>
        <taxon>Faecalicatena</taxon>
    </lineage>
</organism>